<proteinExistence type="predicted"/>
<evidence type="ECO:0000313" key="2">
    <source>
        <dbReference type="Proteomes" id="UP000095280"/>
    </source>
</evidence>
<feature type="compositionally biased region" description="Basic and acidic residues" evidence="1">
    <location>
        <begin position="428"/>
        <end position="453"/>
    </location>
</feature>
<evidence type="ECO:0000313" key="3">
    <source>
        <dbReference type="WBParaSite" id="maker-unitig_39431-snap-gene-0.2-mRNA-1"/>
    </source>
</evidence>
<feature type="region of interest" description="Disordered" evidence="1">
    <location>
        <begin position="33"/>
        <end position="95"/>
    </location>
</feature>
<evidence type="ECO:0000256" key="1">
    <source>
        <dbReference type="SAM" id="MobiDB-lite"/>
    </source>
</evidence>
<reference evidence="3" key="1">
    <citation type="submission" date="2016-11" db="UniProtKB">
        <authorList>
            <consortium name="WormBaseParasite"/>
        </authorList>
    </citation>
    <scope>IDENTIFICATION</scope>
</reference>
<organism evidence="2 3">
    <name type="scientific">Macrostomum lignano</name>
    <dbReference type="NCBI Taxonomy" id="282301"/>
    <lineage>
        <taxon>Eukaryota</taxon>
        <taxon>Metazoa</taxon>
        <taxon>Spiralia</taxon>
        <taxon>Lophotrochozoa</taxon>
        <taxon>Platyhelminthes</taxon>
        <taxon>Rhabditophora</taxon>
        <taxon>Macrostomorpha</taxon>
        <taxon>Macrostomida</taxon>
        <taxon>Macrostomidae</taxon>
        <taxon>Macrostomum</taxon>
    </lineage>
</organism>
<feature type="compositionally biased region" description="Basic and acidic residues" evidence="1">
    <location>
        <begin position="403"/>
        <end position="418"/>
    </location>
</feature>
<dbReference type="WBParaSite" id="maker-unitig_39431-snap-gene-0.2-mRNA-1">
    <property type="protein sequence ID" value="maker-unitig_39431-snap-gene-0.2-mRNA-1"/>
    <property type="gene ID" value="maker-unitig_39431-snap-gene-0.2"/>
</dbReference>
<feature type="compositionally biased region" description="Acidic residues" evidence="1">
    <location>
        <begin position="241"/>
        <end position="252"/>
    </location>
</feature>
<feature type="region of interest" description="Disordered" evidence="1">
    <location>
        <begin position="196"/>
        <end position="369"/>
    </location>
</feature>
<feature type="compositionally biased region" description="Low complexity" evidence="1">
    <location>
        <begin position="342"/>
        <end position="369"/>
    </location>
</feature>
<feature type="compositionally biased region" description="Low complexity" evidence="1">
    <location>
        <begin position="307"/>
        <end position="335"/>
    </location>
</feature>
<name>A0A1I8FL85_9PLAT</name>
<feature type="compositionally biased region" description="Basic residues" evidence="1">
    <location>
        <begin position="284"/>
        <end position="295"/>
    </location>
</feature>
<accession>A0A1I8FL85</accession>
<feature type="region of interest" description="Disordered" evidence="1">
    <location>
        <begin position="401"/>
        <end position="453"/>
    </location>
</feature>
<feature type="compositionally biased region" description="Basic and acidic residues" evidence="1">
    <location>
        <begin position="62"/>
        <end position="71"/>
    </location>
</feature>
<feature type="compositionally biased region" description="Basic residues" evidence="1">
    <location>
        <begin position="257"/>
        <end position="268"/>
    </location>
</feature>
<sequence length="453" mass="49490">MSRNCRAARSRSKRCYPSWRRDELEQYRLVLTRDFTTSDEESEERARPRTAARPRAALGRDQLARCRRDGSARSSRPPPDLGVPDFRPTSRNGPARQRLQLRRALAAAPEGSNLEPKVPPEVSNLGLEAEAVLCLEQEVSTKMPKEAVDPEPEAALLPEILPEAKAEAPRTRLKMYAEKQEVVDYIDLLAAAGLAPRAQNSKAQQRSRDDGQAIDLADKDRDNFGRQRSEGDGERRRENVDNAESDDEVEEEDKQRPIKPSRSLKARRPVVADSTDDDAGSSRGVRRQPRRHRIRTQFPRPAPDLLAAVPASATRTSTPASAGTCAPPPASTASTGPGGRSGTATATCSSTSSERATARCINSTQTGSTAATSALFQTEPVRVAKIQTPLVSATLVVEKGKKKFDSEKKPRNSRRNEEAAAAAAAGGRRGDIKRKGDAKLRKLEREAPPTDEI</sequence>
<dbReference type="Proteomes" id="UP000095280">
    <property type="component" value="Unplaced"/>
</dbReference>
<keyword evidence="2" id="KW-1185">Reference proteome</keyword>
<dbReference type="AlphaFoldDB" id="A0A1I8FL85"/>
<protein>
    <submittedName>
        <fullName evidence="3">Protein kinase domain-containing protein</fullName>
    </submittedName>
</protein>
<feature type="compositionally biased region" description="Basic and acidic residues" evidence="1">
    <location>
        <begin position="206"/>
        <end position="240"/>
    </location>
</feature>